<accession>A0A0J5X8S4</accession>
<evidence type="ECO:0000256" key="3">
    <source>
        <dbReference type="PIRSR" id="PIRSR603782-1"/>
    </source>
</evidence>
<dbReference type="InterPro" id="IPR003782">
    <property type="entry name" value="SCO1/SenC"/>
</dbReference>
<keyword evidence="2 3" id="KW-0186">Copper</keyword>
<feature type="binding site" evidence="3">
    <location>
        <position position="81"/>
    </location>
    <ligand>
        <name>Cu cation</name>
        <dbReference type="ChEBI" id="CHEBI:23378"/>
    </ligand>
</feature>
<evidence type="ECO:0000256" key="1">
    <source>
        <dbReference type="ARBA" id="ARBA00010996"/>
    </source>
</evidence>
<evidence type="ECO:0000259" key="6">
    <source>
        <dbReference type="PROSITE" id="PS51352"/>
    </source>
</evidence>
<dbReference type="PATRIC" id="fig|292.27.peg.932"/>
<protein>
    <recommendedName>
        <fullName evidence="6">Thioredoxin domain-containing protein</fullName>
    </recommendedName>
</protein>
<dbReference type="EMBL" id="LDWR01000012">
    <property type="protein sequence ID" value="KML60971.1"/>
    <property type="molecule type" value="Genomic_DNA"/>
</dbReference>
<name>A0A0J5X8S4_BURCE</name>
<comment type="similarity">
    <text evidence="1">Belongs to the SCO1/2 family.</text>
</comment>
<proteinExistence type="inferred from homology"/>
<organism evidence="7 8">
    <name type="scientific">Burkholderia cepacia</name>
    <name type="common">Pseudomonas cepacia</name>
    <dbReference type="NCBI Taxonomy" id="292"/>
    <lineage>
        <taxon>Bacteria</taxon>
        <taxon>Pseudomonadati</taxon>
        <taxon>Pseudomonadota</taxon>
        <taxon>Betaproteobacteria</taxon>
        <taxon>Burkholderiales</taxon>
        <taxon>Burkholderiaceae</taxon>
        <taxon>Burkholderia</taxon>
        <taxon>Burkholderia cepacia complex</taxon>
    </lineage>
</organism>
<evidence type="ECO:0000313" key="8">
    <source>
        <dbReference type="Proteomes" id="UP000036338"/>
    </source>
</evidence>
<keyword evidence="4" id="KW-1015">Disulfide bond</keyword>
<comment type="caution">
    <text evidence="7">The sequence shown here is derived from an EMBL/GenBank/DDBJ whole genome shotgun (WGS) entry which is preliminary data.</text>
</comment>
<feature type="chain" id="PRO_5005266834" description="Thioredoxin domain-containing protein" evidence="5">
    <location>
        <begin position="32"/>
        <end position="197"/>
    </location>
</feature>
<dbReference type="SUPFAM" id="SSF52833">
    <property type="entry name" value="Thioredoxin-like"/>
    <property type="match status" value="1"/>
</dbReference>
<gene>
    <name evidence="7" type="ORF">VL15_07655</name>
</gene>
<evidence type="ECO:0000256" key="5">
    <source>
        <dbReference type="SAM" id="SignalP"/>
    </source>
</evidence>
<dbReference type="GO" id="GO:0046872">
    <property type="term" value="F:metal ion binding"/>
    <property type="evidence" value="ECO:0007669"/>
    <property type="project" value="UniProtKB-KW"/>
</dbReference>
<dbReference type="RefSeq" id="WP_048244547.1">
    <property type="nucleotide sequence ID" value="NZ_LDWR01000012.1"/>
</dbReference>
<keyword evidence="5" id="KW-0732">Signal</keyword>
<feature type="binding site" evidence="3">
    <location>
        <position position="85"/>
    </location>
    <ligand>
        <name>Cu cation</name>
        <dbReference type="ChEBI" id="CHEBI:23378"/>
    </ligand>
</feature>
<dbReference type="InterPro" id="IPR013766">
    <property type="entry name" value="Thioredoxin_domain"/>
</dbReference>
<evidence type="ECO:0000256" key="4">
    <source>
        <dbReference type="PIRSR" id="PIRSR603782-2"/>
    </source>
</evidence>
<evidence type="ECO:0000256" key="2">
    <source>
        <dbReference type="ARBA" id="ARBA00023008"/>
    </source>
</evidence>
<dbReference type="Pfam" id="PF02630">
    <property type="entry name" value="SCO1-SenC"/>
    <property type="match status" value="1"/>
</dbReference>
<dbReference type="Gene3D" id="3.40.30.10">
    <property type="entry name" value="Glutaredoxin"/>
    <property type="match status" value="1"/>
</dbReference>
<dbReference type="Proteomes" id="UP000036338">
    <property type="component" value="Unassembled WGS sequence"/>
</dbReference>
<sequence length="197" mass="21142">MSALDEHARRRRAWLTAALALAALRPGSAPAVPIVGYHGGRVTPPVPVPDVPIHTADGRATRLHALLNGRVTALQLFFTGCSSTCPIQGAVFQRVQGLLGPRGHPDVQLLSLSVNPFEDTPARMRAWLARFDARPGWIAAAPELKDVDVLQALFGGGLTGLDNHSTQVQVIDRAGALIWRTYELPSAESVADILRRA</sequence>
<reference evidence="7 8" key="1">
    <citation type="submission" date="2015-05" db="EMBL/GenBank/DDBJ databases">
        <title>Draft genome of Burkholderia cepacia LK29.</title>
        <authorList>
            <person name="Chan X.Y."/>
        </authorList>
    </citation>
    <scope>NUCLEOTIDE SEQUENCE [LARGE SCALE GENOMIC DNA]</scope>
    <source>
        <strain evidence="7 8">LK29</strain>
    </source>
</reference>
<evidence type="ECO:0000313" key="7">
    <source>
        <dbReference type="EMBL" id="KML60971.1"/>
    </source>
</evidence>
<dbReference type="CDD" id="cd02968">
    <property type="entry name" value="SCO"/>
    <property type="match status" value="1"/>
</dbReference>
<keyword evidence="3" id="KW-0479">Metal-binding</keyword>
<dbReference type="AlphaFoldDB" id="A0A0J5X8S4"/>
<dbReference type="PROSITE" id="PS51352">
    <property type="entry name" value="THIOREDOXIN_2"/>
    <property type="match status" value="1"/>
</dbReference>
<feature type="signal peptide" evidence="5">
    <location>
        <begin position="1"/>
        <end position="31"/>
    </location>
</feature>
<dbReference type="InterPro" id="IPR036249">
    <property type="entry name" value="Thioredoxin-like_sf"/>
</dbReference>
<feature type="disulfide bond" description="Redox-active" evidence="4">
    <location>
        <begin position="81"/>
        <end position="85"/>
    </location>
</feature>
<feature type="domain" description="Thioredoxin" evidence="6">
    <location>
        <begin position="42"/>
        <end position="197"/>
    </location>
</feature>